<feature type="domain" description="Bacterial alpha-L-rhamnosidase N-terminal" evidence="5">
    <location>
        <begin position="178"/>
        <end position="353"/>
    </location>
</feature>
<evidence type="ECO:0000256" key="3">
    <source>
        <dbReference type="ARBA" id="ARBA00022801"/>
    </source>
</evidence>
<dbReference type="PIRSF" id="PIRSF010631">
    <property type="entry name" value="A-rhamnsds"/>
    <property type="match status" value="1"/>
</dbReference>
<organism evidence="8 9">
    <name type="scientific">Pseudopedobacter beijingensis</name>
    <dbReference type="NCBI Taxonomy" id="1207056"/>
    <lineage>
        <taxon>Bacteria</taxon>
        <taxon>Pseudomonadati</taxon>
        <taxon>Bacteroidota</taxon>
        <taxon>Sphingobacteriia</taxon>
        <taxon>Sphingobacteriales</taxon>
        <taxon>Sphingobacteriaceae</taxon>
        <taxon>Pseudopedobacter</taxon>
    </lineage>
</organism>
<name>A0ABW4IGP3_9SPHI</name>
<dbReference type="SUPFAM" id="SSF48208">
    <property type="entry name" value="Six-hairpin glycosidases"/>
    <property type="match status" value="1"/>
</dbReference>
<dbReference type="RefSeq" id="WP_379663985.1">
    <property type="nucleotide sequence ID" value="NZ_JBHUDG010000049.1"/>
</dbReference>
<evidence type="ECO:0000259" key="6">
    <source>
        <dbReference type="Pfam" id="PF17389"/>
    </source>
</evidence>
<dbReference type="Proteomes" id="UP001597118">
    <property type="component" value="Unassembled WGS sequence"/>
</dbReference>
<dbReference type="InterPro" id="IPR008902">
    <property type="entry name" value="Rhamnosid_concanavalin"/>
</dbReference>
<evidence type="ECO:0000259" key="7">
    <source>
        <dbReference type="Pfam" id="PF17390"/>
    </source>
</evidence>
<evidence type="ECO:0000256" key="1">
    <source>
        <dbReference type="ARBA" id="ARBA00001445"/>
    </source>
</evidence>
<comment type="catalytic activity">
    <reaction evidence="1">
        <text>Hydrolysis of terminal non-reducing alpha-L-rhamnose residues in alpha-L-rhamnosides.</text>
        <dbReference type="EC" id="3.2.1.40"/>
    </reaction>
</comment>
<evidence type="ECO:0000313" key="9">
    <source>
        <dbReference type="Proteomes" id="UP001597118"/>
    </source>
</evidence>
<keyword evidence="3 8" id="KW-0378">Hydrolase</keyword>
<dbReference type="Gene3D" id="2.60.40.10">
    <property type="entry name" value="Immunoglobulins"/>
    <property type="match status" value="1"/>
</dbReference>
<sequence length="951" mass="108789">MKSIVFLRQITKIVFLLIVSIKAYALSDIEPVNLRCEYKVKPVIDVKAPRLSWELISRENNQEQKAYQIMVASSAKLLGQNKPDMWNSGKILSGSTNQIEYKGNELESAKTYYWKVRSWDKSENAGKWSEISAWEMGLLDKIEWGAKWIGYNLDSLNKNPDYHLPPSPYLRKETDLKKPVKSARLYITSLGLHEFYINGKRIGEDYFMPGWTDYNRRVYYQVYDITENLSIGKNAFGAILSYGWYSGYLGYALLVKSPQVRAFYGETPVLKACIVVEYLDGEKKIIVTDNTWKANDGPIRESDILNGETYDARMELSGWNIPYYDMRRWKPVKIYPDKAERKLQVYPGNPVRIYTELKPKNIIERPQGKYIIDFGQNFSGVVRLKVKGKAGDSIIVRYGEMLHPDGRLMTENLRKARATDTYILKGEAKEETWMPSFTYHGFQYVEVSGLQYRPDTGTLTGVVLSSVTPQAGKLETDNAMVNKLYENIVWTQRSNYFDIPTDCPQRDERLGWTGDAHVYMKSAIYNNDIAAFFTKWLEDLNDAQLPNGAYPIYAPMPMKNGMAAIRPSDSYSPGWMEAGIICSYELYKAYSDIHIVRKYWQNMKKFMQFLEQKSAGNYLLKERSFEETNPKGGFGDWLSIGKKTSPDLLATMYYAYCNKLMAEMAEAIGENSDQMYFKENAIKIQQAFEKHYMDETGKLKINSEIYGNVNGYIEYRPETGFHGHTQTAYANAIYMNLLTPVQMEVAGEKLKDLINENLGKLATGFLGVKPLLPALSVTGATDYAYKLLLSQEYPSWGFEVVNGATTIWERWNSYTKEKGFENNAGMNSFNHYSFGSVNEWMFGNMAGIKNTEPGFRKFIIKPEVPGIGINYVNVSYHSINGEILSSWKKEGDKFTLTVSIPVNTKALVYIPAKTNGFVYLNNKKLEKKLENGYVPVEIGSGEYIFSSVIER</sequence>
<evidence type="ECO:0000256" key="2">
    <source>
        <dbReference type="ARBA" id="ARBA00012652"/>
    </source>
</evidence>
<dbReference type="InterPro" id="IPR008928">
    <property type="entry name" value="6-hairpin_glycosidase_sf"/>
</dbReference>
<dbReference type="InterPro" id="IPR035396">
    <property type="entry name" value="Bac_rhamnosid6H"/>
</dbReference>
<dbReference type="Pfam" id="PF17390">
    <property type="entry name" value="Bac_rhamnosid_C"/>
    <property type="match status" value="1"/>
</dbReference>
<dbReference type="PANTHER" id="PTHR33307:SF6">
    <property type="entry name" value="ALPHA-RHAMNOSIDASE (EUROFUNG)-RELATED"/>
    <property type="match status" value="1"/>
</dbReference>
<feature type="domain" description="Alpha-L-rhamnosidase C-terminal" evidence="7">
    <location>
        <begin position="847"/>
        <end position="915"/>
    </location>
</feature>
<dbReference type="InterPro" id="IPR013737">
    <property type="entry name" value="Bac_rhamnosid_N"/>
</dbReference>
<protein>
    <recommendedName>
        <fullName evidence="2">alpha-L-rhamnosidase</fullName>
        <ecNumber evidence="2">3.2.1.40</ecNumber>
    </recommendedName>
</protein>
<reference evidence="9" key="1">
    <citation type="journal article" date="2019" name="Int. J. Syst. Evol. Microbiol.">
        <title>The Global Catalogue of Microorganisms (GCM) 10K type strain sequencing project: providing services to taxonomists for standard genome sequencing and annotation.</title>
        <authorList>
            <consortium name="The Broad Institute Genomics Platform"/>
            <consortium name="The Broad Institute Genome Sequencing Center for Infectious Disease"/>
            <person name="Wu L."/>
            <person name="Ma J."/>
        </authorList>
    </citation>
    <scope>NUCLEOTIDE SEQUENCE [LARGE SCALE GENOMIC DNA]</scope>
    <source>
        <strain evidence="9">CCUG 53762</strain>
    </source>
</reference>
<keyword evidence="9" id="KW-1185">Reference proteome</keyword>
<feature type="domain" description="Alpha-L-rhamnosidase concanavalin-like" evidence="4">
    <location>
        <begin position="365"/>
        <end position="464"/>
    </location>
</feature>
<dbReference type="InterPro" id="IPR035398">
    <property type="entry name" value="Bac_rhamnosid_C"/>
</dbReference>
<dbReference type="EMBL" id="JBHUDG010000049">
    <property type="protein sequence ID" value="MFD1631617.1"/>
    <property type="molecule type" value="Genomic_DNA"/>
</dbReference>
<dbReference type="Pfam" id="PF17389">
    <property type="entry name" value="Bac_rhamnosid6H"/>
    <property type="match status" value="1"/>
</dbReference>
<dbReference type="InterPro" id="IPR013783">
    <property type="entry name" value="Ig-like_fold"/>
</dbReference>
<dbReference type="InterPro" id="IPR012341">
    <property type="entry name" value="6hp_glycosidase-like_sf"/>
</dbReference>
<dbReference type="Pfam" id="PF08531">
    <property type="entry name" value="Bac_rhamnosid_N"/>
    <property type="match status" value="1"/>
</dbReference>
<feature type="domain" description="Alpha-L-rhamnosidase six-hairpin glycosidase" evidence="6">
    <location>
        <begin position="470"/>
        <end position="844"/>
    </location>
</feature>
<comment type="caution">
    <text evidence="8">The sequence shown here is derived from an EMBL/GenBank/DDBJ whole genome shotgun (WGS) entry which is preliminary data.</text>
</comment>
<dbReference type="Pfam" id="PF25788">
    <property type="entry name" value="Ig_Rha78A_N"/>
    <property type="match status" value="1"/>
</dbReference>
<dbReference type="PANTHER" id="PTHR33307">
    <property type="entry name" value="ALPHA-RHAMNOSIDASE (EUROFUNG)"/>
    <property type="match status" value="1"/>
</dbReference>
<evidence type="ECO:0000259" key="4">
    <source>
        <dbReference type="Pfam" id="PF05592"/>
    </source>
</evidence>
<dbReference type="GO" id="GO:0016787">
    <property type="term" value="F:hydrolase activity"/>
    <property type="evidence" value="ECO:0007669"/>
    <property type="project" value="UniProtKB-KW"/>
</dbReference>
<evidence type="ECO:0000313" key="8">
    <source>
        <dbReference type="EMBL" id="MFD1631617.1"/>
    </source>
</evidence>
<evidence type="ECO:0000259" key="5">
    <source>
        <dbReference type="Pfam" id="PF08531"/>
    </source>
</evidence>
<dbReference type="Pfam" id="PF05592">
    <property type="entry name" value="Bac_rhamnosid"/>
    <property type="match status" value="1"/>
</dbReference>
<dbReference type="Gene3D" id="1.50.10.10">
    <property type="match status" value="1"/>
</dbReference>
<dbReference type="EC" id="3.2.1.40" evidence="2"/>
<accession>A0ABW4IGP3</accession>
<dbReference type="InterPro" id="IPR016007">
    <property type="entry name" value="Alpha_rhamnosid"/>
</dbReference>
<dbReference type="Gene3D" id="2.60.120.260">
    <property type="entry name" value="Galactose-binding domain-like"/>
    <property type="match status" value="2"/>
</dbReference>
<proteinExistence type="predicted"/>
<dbReference type="Gene3D" id="2.60.420.10">
    <property type="entry name" value="Maltose phosphorylase, domain 3"/>
    <property type="match status" value="1"/>
</dbReference>
<gene>
    <name evidence="8" type="ORF">ACFSAH_17210</name>
</gene>